<evidence type="ECO:0000313" key="3">
    <source>
        <dbReference type="EMBL" id="PWK28132.1"/>
    </source>
</evidence>
<accession>A0A316EEN5</accession>
<dbReference type="OrthoDB" id="9812676at2"/>
<evidence type="ECO:0000313" key="4">
    <source>
        <dbReference type="Proteomes" id="UP000245489"/>
    </source>
</evidence>
<dbReference type="Gene3D" id="2.40.50.100">
    <property type="match status" value="1"/>
</dbReference>
<dbReference type="PROSITE" id="PS50968">
    <property type="entry name" value="BIOTINYL_LIPOYL"/>
    <property type="match status" value="1"/>
</dbReference>
<keyword evidence="1" id="KW-0092">Biotin</keyword>
<dbReference type="InterPro" id="IPR011053">
    <property type="entry name" value="Single_hybrid_motif"/>
</dbReference>
<dbReference type="SUPFAM" id="SSF51230">
    <property type="entry name" value="Single hybrid motif"/>
    <property type="match status" value="1"/>
</dbReference>
<protein>
    <submittedName>
        <fullName evidence="3">Biotin-dependent enzyme</fullName>
    </submittedName>
</protein>
<dbReference type="PROSITE" id="PS00188">
    <property type="entry name" value="BIOTIN"/>
    <property type="match status" value="1"/>
</dbReference>
<dbReference type="PANTHER" id="PTHR45266:SF3">
    <property type="entry name" value="OXALOACETATE DECARBOXYLASE ALPHA CHAIN"/>
    <property type="match status" value="1"/>
</dbReference>
<name>A0A316EEN5_9BACT</name>
<reference evidence="3 4" key="1">
    <citation type="submission" date="2018-05" db="EMBL/GenBank/DDBJ databases">
        <title>Genomic Encyclopedia of Archaeal and Bacterial Type Strains, Phase II (KMG-II): from individual species to whole genera.</title>
        <authorList>
            <person name="Goeker M."/>
        </authorList>
    </citation>
    <scope>NUCLEOTIDE SEQUENCE [LARGE SCALE GENOMIC DNA]</scope>
    <source>
        <strain evidence="3 4">DSM 22214</strain>
    </source>
</reference>
<comment type="caution">
    <text evidence="3">The sequence shown here is derived from an EMBL/GenBank/DDBJ whole genome shotgun (WGS) entry which is preliminary data.</text>
</comment>
<sequence length="165" mass="18503">MLKATVNNQTFDIQLDKSGISVNAQPFNWDMVEIKDGNFHILYNNRSFNAEVLETDYQSKSFLIKINKSKYSVSVKDRFDILLDQLGMGNANATKVNDLKAPMPGLIVDVKVKVGDSVKKGDTILILEAMKMENVLKAVGEGIVKTIKVLPKQNVEKNQILIEFE</sequence>
<proteinExistence type="predicted"/>
<keyword evidence="4" id="KW-1185">Reference proteome</keyword>
<feature type="domain" description="Lipoyl-binding" evidence="2">
    <location>
        <begin position="88"/>
        <end position="165"/>
    </location>
</feature>
<organism evidence="3 4">
    <name type="scientific">Arcicella aurantiaca</name>
    <dbReference type="NCBI Taxonomy" id="591202"/>
    <lineage>
        <taxon>Bacteria</taxon>
        <taxon>Pseudomonadati</taxon>
        <taxon>Bacteroidota</taxon>
        <taxon>Cytophagia</taxon>
        <taxon>Cytophagales</taxon>
        <taxon>Flectobacillaceae</taxon>
        <taxon>Arcicella</taxon>
    </lineage>
</organism>
<dbReference type="PANTHER" id="PTHR45266">
    <property type="entry name" value="OXALOACETATE DECARBOXYLASE ALPHA CHAIN"/>
    <property type="match status" value="1"/>
</dbReference>
<dbReference type="FunFam" id="2.40.50.100:FF:000003">
    <property type="entry name" value="Acetyl-CoA carboxylase biotin carboxyl carrier protein"/>
    <property type="match status" value="1"/>
</dbReference>
<dbReference type="Proteomes" id="UP000245489">
    <property type="component" value="Unassembled WGS sequence"/>
</dbReference>
<dbReference type="EMBL" id="QGGO01000004">
    <property type="protein sequence ID" value="PWK28132.1"/>
    <property type="molecule type" value="Genomic_DNA"/>
</dbReference>
<evidence type="ECO:0000256" key="1">
    <source>
        <dbReference type="ARBA" id="ARBA00023267"/>
    </source>
</evidence>
<dbReference type="InterPro" id="IPR050709">
    <property type="entry name" value="Biotin_Carboxyl_Carrier/Decarb"/>
</dbReference>
<dbReference type="AlphaFoldDB" id="A0A316EEN5"/>
<dbReference type="InterPro" id="IPR001882">
    <property type="entry name" value="Biotin_BS"/>
</dbReference>
<evidence type="ECO:0000259" key="2">
    <source>
        <dbReference type="PROSITE" id="PS50968"/>
    </source>
</evidence>
<dbReference type="RefSeq" id="WP_109741691.1">
    <property type="nucleotide sequence ID" value="NZ_QGGO01000004.1"/>
</dbReference>
<dbReference type="CDD" id="cd06850">
    <property type="entry name" value="biotinyl_domain"/>
    <property type="match status" value="1"/>
</dbReference>
<dbReference type="Pfam" id="PF00364">
    <property type="entry name" value="Biotin_lipoyl"/>
    <property type="match status" value="1"/>
</dbReference>
<dbReference type="InterPro" id="IPR000089">
    <property type="entry name" value="Biotin_lipoyl"/>
</dbReference>
<gene>
    <name evidence="3" type="ORF">LV89_00910</name>
</gene>